<comment type="caution">
    <text evidence="18">The sequence shown here is derived from an EMBL/GenBank/DDBJ whole genome shotgun (WGS) entry which is preliminary data.</text>
</comment>
<keyword evidence="8" id="KW-0851">Voltage-gated channel</keyword>
<dbReference type="SUPFAM" id="SSF103190">
    <property type="entry name" value="Sensory domain-like"/>
    <property type="match status" value="1"/>
</dbReference>
<evidence type="ECO:0000256" key="11">
    <source>
        <dbReference type="ARBA" id="ARBA00023136"/>
    </source>
</evidence>
<keyword evidence="7" id="KW-0106">Calcium</keyword>
<dbReference type="GO" id="GO:0005891">
    <property type="term" value="C:voltage-gated calcium channel complex"/>
    <property type="evidence" value="ECO:0007669"/>
    <property type="project" value="TreeGrafter"/>
</dbReference>
<evidence type="ECO:0000256" key="7">
    <source>
        <dbReference type="ARBA" id="ARBA00022837"/>
    </source>
</evidence>
<dbReference type="Gene3D" id="3.30.450.20">
    <property type="entry name" value="PAS domain"/>
    <property type="match status" value="2"/>
</dbReference>
<keyword evidence="3" id="KW-0109">Calcium transport</keyword>
<dbReference type="InterPro" id="IPR029151">
    <property type="entry name" value="Sensor-like_sf"/>
</dbReference>
<evidence type="ECO:0000256" key="3">
    <source>
        <dbReference type="ARBA" id="ARBA00022568"/>
    </source>
</evidence>
<name>A0A813UNI7_9BILA</name>
<dbReference type="Proteomes" id="UP000663860">
    <property type="component" value="Unassembled WGS sequence"/>
</dbReference>
<feature type="transmembrane region" description="Helical" evidence="15">
    <location>
        <begin position="1191"/>
        <end position="1209"/>
    </location>
</feature>
<evidence type="ECO:0000256" key="10">
    <source>
        <dbReference type="ARBA" id="ARBA00023065"/>
    </source>
</evidence>
<evidence type="ECO:0000256" key="9">
    <source>
        <dbReference type="ARBA" id="ARBA00022989"/>
    </source>
</evidence>
<dbReference type="Pfam" id="PF13519">
    <property type="entry name" value="VWA_2"/>
    <property type="match status" value="1"/>
</dbReference>
<dbReference type="AlphaFoldDB" id="A0A813UNI7"/>
<evidence type="ECO:0000256" key="6">
    <source>
        <dbReference type="ARBA" id="ARBA00022729"/>
    </source>
</evidence>
<evidence type="ECO:0000256" key="4">
    <source>
        <dbReference type="ARBA" id="ARBA00022673"/>
    </source>
</evidence>
<protein>
    <recommendedName>
        <fullName evidence="17">VWFA domain-containing protein</fullName>
    </recommendedName>
</protein>
<dbReference type="GO" id="GO:0005245">
    <property type="term" value="F:voltage-gated calcium channel activity"/>
    <property type="evidence" value="ECO:0007669"/>
    <property type="project" value="TreeGrafter"/>
</dbReference>
<evidence type="ECO:0000313" key="19">
    <source>
        <dbReference type="Proteomes" id="UP000663860"/>
    </source>
</evidence>
<evidence type="ECO:0000259" key="17">
    <source>
        <dbReference type="PROSITE" id="PS50234"/>
    </source>
</evidence>
<keyword evidence="4" id="KW-0107">Calcium channel</keyword>
<comment type="subcellular location">
    <subcellularLocation>
        <location evidence="1">Membrane</location>
        <topology evidence="1">Single-pass type I membrane protein</topology>
    </subcellularLocation>
</comment>
<feature type="coiled-coil region" evidence="14">
    <location>
        <begin position="82"/>
        <end position="109"/>
    </location>
</feature>
<keyword evidence="11 15" id="KW-0472">Membrane</keyword>
<dbReference type="InterPro" id="IPR013608">
    <property type="entry name" value="VWA_N"/>
</dbReference>
<evidence type="ECO:0000256" key="8">
    <source>
        <dbReference type="ARBA" id="ARBA00022882"/>
    </source>
</evidence>
<proteinExistence type="predicted"/>
<dbReference type="Pfam" id="PF08399">
    <property type="entry name" value="VWA_N"/>
    <property type="match status" value="1"/>
</dbReference>
<dbReference type="PROSITE" id="PS50234">
    <property type="entry name" value="VWFA"/>
    <property type="match status" value="1"/>
</dbReference>
<dbReference type="InterPro" id="IPR002035">
    <property type="entry name" value="VWF_A"/>
</dbReference>
<keyword evidence="2" id="KW-0813">Transport</keyword>
<keyword evidence="14" id="KW-0175">Coiled coil</keyword>
<dbReference type="PANTHER" id="PTHR10166:SF43">
    <property type="entry name" value="VWA N-TERMINAL DOMAIN-CONTAINING PROTEIN"/>
    <property type="match status" value="1"/>
</dbReference>
<evidence type="ECO:0000256" key="16">
    <source>
        <dbReference type="SAM" id="SignalP"/>
    </source>
</evidence>
<dbReference type="Gene3D" id="3.40.50.410">
    <property type="entry name" value="von Willebrand factor, type A domain"/>
    <property type="match status" value="1"/>
</dbReference>
<dbReference type="InterPro" id="IPR051173">
    <property type="entry name" value="Ca_channel_alpha-2/delta"/>
</dbReference>
<reference evidence="18" key="1">
    <citation type="submission" date="2021-02" db="EMBL/GenBank/DDBJ databases">
        <authorList>
            <person name="Nowell W R."/>
        </authorList>
    </citation>
    <scope>NUCLEOTIDE SEQUENCE</scope>
</reference>
<dbReference type="SUPFAM" id="SSF53300">
    <property type="entry name" value="vWA-like"/>
    <property type="match status" value="1"/>
</dbReference>
<keyword evidence="5 15" id="KW-0812">Transmembrane</keyword>
<feature type="domain" description="VWFA" evidence="17">
    <location>
        <begin position="274"/>
        <end position="406"/>
    </location>
</feature>
<sequence>MVVFLHYFLTLIFTLKSINGQYCYANECSIHSTLTGDVQNWALLIQNYILKLASDSMHREKTQEYFDLAEYKEETKYGDKLLDEMKSILDKYFENKQRAANRIAEHARQAHDTLYRKREEIYLKSAITNSSSHTSWRRSNGSLGYTWHKQLLHLDNNTYKDADIPLRLPQNMTFHPHFKRNVSLRHSVVKISDEIPRNNVESIWTVEWTHDLESTFVQNRELDPDIRWQYFGSKVGLIRLYPGREWDQNFAGFYNDYDPRVRPWYIGTTSGPKDVIIILDCSESMKSHGKFAIGTSIASVIINTLTRQDYVNIVCAHESHWDDIGKWHIYKTNVLSCQQDKMVKATLAFKRDLKEKLAKLKPGGTSEFETAFDTAFDLFQRKPKTGCQSILIFITDGQDTDGEKVRCGAGQYTRSGYVPGPICKYNWTRYWNMVKQRQQFHPRARIFSYLVKDNGQIFPGKLACENDGHFAILNDGENLINKMFNYFDFLSKASLSINGSWTSQYIDQWGLGVMLTYAIPVTSNIDGRLLGVAGVDVTLDDIEHVISSKSWGSVYGFLINRHDGDAIIHPGLKSTTIPIEDPISTHITQLEMTNNQPQEFQTIILPAMLSGEKGSKRLSNAYRATIRREFGTGTYYWSPIENTDYVFAFSLGESDEKFREVRQPKNLSKYDESFFNLLIEYNSTKARENLPGKFEHMQVKINDPKYKDVRVSYLYSSIMLAPRVYCDPSEYFYNDDLAQKTINAHIYINQRGDPSENDIGCKQKKATFHENTRAYVLISQPIERIWRRRPSELTKDIIWTYVGMRTGVFRTYPAHRSVRDYDHTTRGWYKRAVSLQDRTTASTPYLDLSGGGKVITIAQVLFEGMPSISNETCQEKVGQTSRKTKFPGGCPCSSGSDCLSGYCYQSAAPGLEHKQLRCATERIIGVTATDIRYDSFHSEIMKRMVASDGRRSCGSIYPCPSNQSKECSTRCYLVDHSGYLIVDPDFVNVSAFHESRYNGLTLGHKEGEVMADLIYKHGLFHRAETITFQGTCHVSKPSAKVTLKGIPANPEELDNKYKNKGPIPQFTNEYGCIQDQVRYRIQQSKLKWSELIIGEVNGPCMSGQYYVTPLVKTNLILVVIENYYAEQSKLFYNFNCKIQRSIVDAGAFRIINGTCAHKIEKLTSLYDEDKCPALRDVQIECKYNRTNKNQLSLIVIFYIIICYIDYYYYS</sequence>
<gene>
    <name evidence="18" type="ORF">IZO911_LOCUS8598</name>
</gene>
<dbReference type="EMBL" id="CAJNOE010000058">
    <property type="protein sequence ID" value="CAF0832305.1"/>
    <property type="molecule type" value="Genomic_DNA"/>
</dbReference>
<dbReference type="InterPro" id="IPR036465">
    <property type="entry name" value="vWFA_dom_sf"/>
</dbReference>
<evidence type="ECO:0000256" key="12">
    <source>
        <dbReference type="ARBA" id="ARBA00023180"/>
    </source>
</evidence>
<evidence type="ECO:0000313" key="18">
    <source>
        <dbReference type="EMBL" id="CAF0832305.1"/>
    </source>
</evidence>
<evidence type="ECO:0000256" key="5">
    <source>
        <dbReference type="ARBA" id="ARBA00022692"/>
    </source>
</evidence>
<keyword evidence="10" id="KW-0406">Ion transport</keyword>
<keyword evidence="9 15" id="KW-1133">Transmembrane helix</keyword>
<evidence type="ECO:0000256" key="2">
    <source>
        <dbReference type="ARBA" id="ARBA00022448"/>
    </source>
</evidence>
<evidence type="ECO:0000256" key="14">
    <source>
        <dbReference type="SAM" id="Coils"/>
    </source>
</evidence>
<keyword evidence="13" id="KW-0407">Ion channel</keyword>
<feature type="signal peptide" evidence="16">
    <location>
        <begin position="1"/>
        <end position="20"/>
    </location>
</feature>
<evidence type="ECO:0000256" key="13">
    <source>
        <dbReference type="ARBA" id="ARBA00023303"/>
    </source>
</evidence>
<evidence type="ECO:0000256" key="1">
    <source>
        <dbReference type="ARBA" id="ARBA00004479"/>
    </source>
</evidence>
<accession>A0A813UNI7</accession>
<keyword evidence="6 16" id="KW-0732">Signal</keyword>
<feature type="chain" id="PRO_5032680805" description="VWFA domain-containing protein" evidence="16">
    <location>
        <begin position="21"/>
        <end position="1210"/>
    </location>
</feature>
<organism evidence="18 19">
    <name type="scientific">Adineta steineri</name>
    <dbReference type="NCBI Taxonomy" id="433720"/>
    <lineage>
        <taxon>Eukaryota</taxon>
        <taxon>Metazoa</taxon>
        <taxon>Spiralia</taxon>
        <taxon>Gnathifera</taxon>
        <taxon>Rotifera</taxon>
        <taxon>Eurotatoria</taxon>
        <taxon>Bdelloidea</taxon>
        <taxon>Adinetida</taxon>
        <taxon>Adinetidae</taxon>
        <taxon>Adineta</taxon>
    </lineage>
</organism>
<evidence type="ECO:0000256" key="15">
    <source>
        <dbReference type="SAM" id="Phobius"/>
    </source>
</evidence>
<keyword evidence="12" id="KW-0325">Glycoprotein</keyword>
<dbReference type="PANTHER" id="PTHR10166">
    <property type="entry name" value="VOLTAGE-DEPENDENT CALCIUM CHANNEL SUBUNIT ALPHA-2/DELTA-RELATED"/>
    <property type="match status" value="1"/>
</dbReference>